<dbReference type="EMBL" id="AP024444">
    <property type="protein sequence ID" value="BCS19993.1"/>
    <property type="molecule type" value="Genomic_DNA"/>
</dbReference>
<accession>A0A7R7XEZ9</accession>
<organism evidence="1 2">
    <name type="scientific">Aspergillus puulaauensis</name>
    <dbReference type="NCBI Taxonomy" id="1220207"/>
    <lineage>
        <taxon>Eukaryota</taxon>
        <taxon>Fungi</taxon>
        <taxon>Dikarya</taxon>
        <taxon>Ascomycota</taxon>
        <taxon>Pezizomycotina</taxon>
        <taxon>Eurotiomycetes</taxon>
        <taxon>Eurotiomycetidae</taxon>
        <taxon>Eurotiales</taxon>
        <taxon>Aspergillaceae</taxon>
        <taxon>Aspergillus</taxon>
    </lineage>
</organism>
<evidence type="ECO:0000313" key="2">
    <source>
        <dbReference type="Proteomes" id="UP000654913"/>
    </source>
</evidence>
<dbReference type="RefSeq" id="XP_041552187.1">
    <property type="nucleotide sequence ID" value="XM_041699065.1"/>
</dbReference>
<keyword evidence="2" id="KW-1185">Reference proteome</keyword>
<name>A0A7R7XEZ9_9EURO</name>
<protein>
    <submittedName>
        <fullName evidence="1">Uncharacterized protein</fullName>
    </submittedName>
</protein>
<dbReference type="GeneID" id="64969998"/>
<sequence length="54" mass="5966">MFCGRTWLLAGLVEIYTSGTPYYNFCLALEVPKADGPLLGTGITPHNKCIEIYN</sequence>
<reference evidence="1" key="1">
    <citation type="submission" date="2021-01" db="EMBL/GenBank/DDBJ databases">
        <authorList>
            <consortium name="Aspergillus puulaauensis MK2 genome sequencing consortium"/>
            <person name="Kazuki M."/>
            <person name="Futagami T."/>
        </authorList>
    </citation>
    <scope>NUCLEOTIDE SEQUENCE</scope>
    <source>
        <strain evidence="1">MK2</strain>
    </source>
</reference>
<dbReference type="AlphaFoldDB" id="A0A7R7XEZ9"/>
<dbReference type="KEGG" id="apuu:APUU_20425S"/>
<evidence type="ECO:0000313" key="1">
    <source>
        <dbReference type="EMBL" id="BCS19993.1"/>
    </source>
</evidence>
<dbReference type="Proteomes" id="UP000654913">
    <property type="component" value="Chromosome 2"/>
</dbReference>
<reference evidence="1" key="2">
    <citation type="submission" date="2021-02" db="EMBL/GenBank/DDBJ databases">
        <title>Aspergillus puulaauensis MK2 genome sequence.</title>
        <authorList>
            <person name="Futagami T."/>
            <person name="Mori K."/>
            <person name="Kadooka C."/>
            <person name="Tanaka T."/>
        </authorList>
    </citation>
    <scope>NUCLEOTIDE SEQUENCE</scope>
    <source>
        <strain evidence="1">MK2</strain>
    </source>
</reference>
<proteinExistence type="predicted"/>
<gene>
    <name evidence="1" type="ORF">APUU_20425S</name>
</gene>